<name>A0A8X6T3J4_NEPPI</name>
<keyword evidence="1" id="KW-0339">Growth factor</keyword>
<evidence type="ECO:0000256" key="1">
    <source>
        <dbReference type="RuleBase" id="RU003818"/>
    </source>
</evidence>
<dbReference type="PANTHER" id="PTHR21719:SF1">
    <property type="entry name" value="FI06402P-RELATED"/>
    <property type="match status" value="1"/>
</dbReference>
<dbReference type="PROSITE" id="PS50278">
    <property type="entry name" value="PDGF_2"/>
    <property type="match status" value="1"/>
</dbReference>
<feature type="compositionally biased region" description="Acidic residues" evidence="2">
    <location>
        <begin position="13"/>
        <end position="22"/>
    </location>
</feature>
<feature type="domain" description="Platelet-derived growth factor (PDGF) family profile" evidence="4">
    <location>
        <begin position="128"/>
        <end position="198"/>
    </location>
</feature>
<keyword evidence="3" id="KW-1133">Transmembrane helix</keyword>
<protein>
    <submittedName>
        <fullName evidence="5">Placenta growth factor</fullName>
    </submittedName>
</protein>
<gene>
    <name evidence="5" type="ORF">NPIL_526761</name>
</gene>
<dbReference type="AlphaFoldDB" id="A0A8X6T3J4"/>
<dbReference type="InterPro" id="IPR000072">
    <property type="entry name" value="PDGF/VEGF_dom"/>
</dbReference>
<comment type="similarity">
    <text evidence="1">Belongs to the PDGF/VEGF growth factor family.</text>
</comment>
<comment type="caution">
    <text evidence="5">The sequence shown here is derived from an EMBL/GenBank/DDBJ whole genome shotgun (WGS) entry which is preliminary data.</text>
</comment>
<accession>A0A8X6T3J4</accession>
<evidence type="ECO:0000313" key="5">
    <source>
        <dbReference type="EMBL" id="GFS71235.1"/>
    </source>
</evidence>
<dbReference type="GO" id="GO:0016020">
    <property type="term" value="C:membrane"/>
    <property type="evidence" value="ECO:0007669"/>
    <property type="project" value="InterPro"/>
</dbReference>
<dbReference type="Pfam" id="PF00341">
    <property type="entry name" value="PDGF"/>
    <property type="match status" value="1"/>
</dbReference>
<dbReference type="EMBL" id="BMAW01000875">
    <property type="protein sequence ID" value="GFS71235.1"/>
    <property type="molecule type" value="Genomic_DNA"/>
</dbReference>
<evidence type="ECO:0000313" key="6">
    <source>
        <dbReference type="Proteomes" id="UP000887013"/>
    </source>
</evidence>
<organism evidence="5 6">
    <name type="scientific">Nephila pilipes</name>
    <name type="common">Giant wood spider</name>
    <name type="synonym">Nephila maculata</name>
    <dbReference type="NCBI Taxonomy" id="299642"/>
    <lineage>
        <taxon>Eukaryota</taxon>
        <taxon>Metazoa</taxon>
        <taxon>Ecdysozoa</taxon>
        <taxon>Arthropoda</taxon>
        <taxon>Chelicerata</taxon>
        <taxon>Arachnida</taxon>
        <taxon>Araneae</taxon>
        <taxon>Araneomorphae</taxon>
        <taxon>Entelegynae</taxon>
        <taxon>Araneoidea</taxon>
        <taxon>Nephilidae</taxon>
        <taxon>Nephila</taxon>
    </lineage>
</organism>
<evidence type="ECO:0000256" key="3">
    <source>
        <dbReference type="SAM" id="Phobius"/>
    </source>
</evidence>
<evidence type="ECO:0000256" key="2">
    <source>
        <dbReference type="SAM" id="MobiDB-lite"/>
    </source>
</evidence>
<dbReference type="Proteomes" id="UP000887013">
    <property type="component" value="Unassembled WGS sequence"/>
</dbReference>
<sequence length="204" mass="22926">MCVDAKNKNNGEGAEDNVDADEPAAVTSLSDTITYLGASLVFLPPMAMTWPTLLSLFCVFLILEQASSHQSRHHIHRKHPNHEDKSGQVDEDERLALKHSERVAEAGSCDLPRLQTVHVSDHYPGRYFLPHCTLLHRCGKHAGCCGTDRLRCVAKEKEKVVLRFYSVRIMGHGEPAERKIEKLTFYNHTKCACSPAVHYSKHDL</sequence>
<dbReference type="GO" id="GO:0008083">
    <property type="term" value="F:growth factor activity"/>
    <property type="evidence" value="ECO:0007669"/>
    <property type="project" value="UniProtKB-KW"/>
</dbReference>
<keyword evidence="6" id="KW-1185">Reference proteome</keyword>
<dbReference type="SMART" id="SM00141">
    <property type="entry name" value="PDGF"/>
    <property type="match status" value="1"/>
</dbReference>
<keyword evidence="3" id="KW-0472">Membrane</keyword>
<proteinExistence type="inferred from homology"/>
<evidence type="ECO:0000259" key="4">
    <source>
        <dbReference type="PROSITE" id="PS50278"/>
    </source>
</evidence>
<dbReference type="InterPro" id="IPR029034">
    <property type="entry name" value="Cystine-knot_cytokine"/>
</dbReference>
<dbReference type="OrthoDB" id="6370328at2759"/>
<dbReference type="Gene3D" id="2.10.90.10">
    <property type="entry name" value="Cystine-knot cytokines"/>
    <property type="match status" value="1"/>
</dbReference>
<keyword evidence="3" id="KW-0812">Transmembrane</keyword>
<reference evidence="5" key="1">
    <citation type="submission" date="2020-08" db="EMBL/GenBank/DDBJ databases">
        <title>Multicomponent nature underlies the extraordinary mechanical properties of spider dragline silk.</title>
        <authorList>
            <person name="Kono N."/>
            <person name="Nakamura H."/>
            <person name="Mori M."/>
            <person name="Yoshida Y."/>
            <person name="Ohtoshi R."/>
            <person name="Malay A.D."/>
            <person name="Moran D.A.P."/>
            <person name="Tomita M."/>
            <person name="Numata K."/>
            <person name="Arakawa K."/>
        </authorList>
    </citation>
    <scope>NUCLEOTIDE SEQUENCE</scope>
</reference>
<feature type="region of interest" description="Disordered" evidence="2">
    <location>
        <begin position="1"/>
        <end position="22"/>
    </location>
</feature>
<dbReference type="SUPFAM" id="SSF57501">
    <property type="entry name" value="Cystine-knot cytokines"/>
    <property type="match status" value="1"/>
</dbReference>
<feature type="transmembrane region" description="Helical" evidence="3">
    <location>
        <begin position="42"/>
        <end position="63"/>
    </location>
</feature>
<dbReference type="PANTHER" id="PTHR21719">
    <property type="entry name" value="FI06402P-RELATED"/>
    <property type="match status" value="1"/>
</dbReference>